<evidence type="ECO:0000256" key="1">
    <source>
        <dbReference type="SAM" id="MobiDB-lite"/>
    </source>
</evidence>
<proteinExistence type="predicted"/>
<gene>
    <name evidence="2" type="ORF">R3P38DRAFT_3237449</name>
</gene>
<sequence>MLDAHYPSEAAAASVEHWAGILRRDEAPLIAQGVALPACDFDLDKISVKIMDGGRHAKAMILKSDGGRQEAVGTMVGVIRRKDLPPISRTQMTASKVPFARQHVSVVGLNTLTFQRSLDTIYNVCYAMHLGLPDAKVIQPTFELVDNLGIAVDLNCRYFTIGRTTSSRVDINDNIDPDGVLHQFLSESVLHCSDNQVAYMSYTDDTSVEEKSPACFQVGDVVEVGYSFVAWRTGKRSEGLKYTCALVLRSLALLENKFTREMFFKQSFAPKLVRRVPTASTDIDTVSFVLKRSRSNDTMVDEEPTTKKMAGLSLNDPQSN</sequence>
<dbReference type="EMBL" id="JAWWNJ010000170">
    <property type="protein sequence ID" value="KAK6977313.1"/>
    <property type="molecule type" value="Genomic_DNA"/>
</dbReference>
<dbReference type="Proteomes" id="UP001362999">
    <property type="component" value="Unassembled WGS sequence"/>
</dbReference>
<comment type="caution">
    <text evidence="2">The sequence shown here is derived from an EMBL/GenBank/DDBJ whole genome shotgun (WGS) entry which is preliminary data.</text>
</comment>
<protein>
    <submittedName>
        <fullName evidence="2">Uncharacterized protein</fullName>
    </submittedName>
</protein>
<reference evidence="2 3" key="1">
    <citation type="journal article" date="2024" name="J Genomics">
        <title>Draft genome sequencing and assembly of Favolaschia claudopus CIRM-BRFM 2984 isolated from oak limbs.</title>
        <authorList>
            <person name="Navarro D."/>
            <person name="Drula E."/>
            <person name="Chaduli D."/>
            <person name="Cazenave R."/>
            <person name="Ahrendt S."/>
            <person name="Wang J."/>
            <person name="Lipzen A."/>
            <person name="Daum C."/>
            <person name="Barry K."/>
            <person name="Grigoriev I.V."/>
            <person name="Favel A."/>
            <person name="Rosso M.N."/>
            <person name="Martin F."/>
        </authorList>
    </citation>
    <scope>NUCLEOTIDE SEQUENCE [LARGE SCALE GENOMIC DNA]</scope>
    <source>
        <strain evidence="2 3">CIRM-BRFM 2984</strain>
    </source>
</reference>
<keyword evidence="3" id="KW-1185">Reference proteome</keyword>
<accession>A0AAV9ZAF2</accession>
<evidence type="ECO:0000313" key="3">
    <source>
        <dbReference type="Proteomes" id="UP001362999"/>
    </source>
</evidence>
<organism evidence="2 3">
    <name type="scientific">Favolaschia claudopus</name>
    <dbReference type="NCBI Taxonomy" id="2862362"/>
    <lineage>
        <taxon>Eukaryota</taxon>
        <taxon>Fungi</taxon>
        <taxon>Dikarya</taxon>
        <taxon>Basidiomycota</taxon>
        <taxon>Agaricomycotina</taxon>
        <taxon>Agaricomycetes</taxon>
        <taxon>Agaricomycetidae</taxon>
        <taxon>Agaricales</taxon>
        <taxon>Marasmiineae</taxon>
        <taxon>Mycenaceae</taxon>
        <taxon>Favolaschia</taxon>
    </lineage>
</organism>
<feature type="region of interest" description="Disordered" evidence="1">
    <location>
        <begin position="297"/>
        <end position="320"/>
    </location>
</feature>
<name>A0AAV9ZAF2_9AGAR</name>
<evidence type="ECO:0000313" key="2">
    <source>
        <dbReference type="EMBL" id="KAK6977313.1"/>
    </source>
</evidence>
<dbReference type="AlphaFoldDB" id="A0AAV9ZAF2"/>